<gene>
    <name evidence="1" type="ORF">UFOPK2624_02155</name>
</gene>
<evidence type="ECO:0000313" key="1">
    <source>
        <dbReference type="EMBL" id="CAB4728185.1"/>
    </source>
</evidence>
<dbReference type="EMBL" id="CAEZXY010000190">
    <property type="protein sequence ID" value="CAB4728185.1"/>
    <property type="molecule type" value="Genomic_DNA"/>
</dbReference>
<sequence>MGRTDNTHGRGRAVLLVVGVQDEQHIEGLGQNRVGFVVGLGDAPHH</sequence>
<protein>
    <submittedName>
        <fullName evidence="1">Unannotated protein</fullName>
    </submittedName>
</protein>
<organism evidence="1">
    <name type="scientific">freshwater metagenome</name>
    <dbReference type="NCBI Taxonomy" id="449393"/>
    <lineage>
        <taxon>unclassified sequences</taxon>
        <taxon>metagenomes</taxon>
        <taxon>ecological metagenomes</taxon>
    </lineage>
</organism>
<name>A0A6J6S0F4_9ZZZZ</name>
<proteinExistence type="predicted"/>
<reference evidence="1" key="1">
    <citation type="submission" date="2020-05" db="EMBL/GenBank/DDBJ databases">
        <authorList>
            <person name="Chiriac C."/>
            <person name="Salcher M."/>
            <person name="Ghai R."/>
            <person name="Kavagutti S V."/>
        </authorList>
    </citation>
    <scope>NUCLEOTIDE SEQUENCE</scope>
</reference>
<accession>A0A6J6S0F4</accession>
<dbReference type="AlphaFoldDB" id="A0A6J6S0F4"/>